<dbReference type="EMBL" id="BPVZ01000130">
    <property type="protein sequence ID" value="GKV38706.1"/>
    <property type="molecule type" value="Genomic_DNA"/>
</dbReference>
<protein>
    <recommendedName>
        <fullName evidence="3">Retrotransposon gag domain-containing protein</fullName>
    </recommendedName>
</protein>
<dbReference type="PANTHER" id="PTHR37610:SF77">
    <property type="entry name" value="INTEGRASE CATALYTIC DOMAIN-CONTAINING PROTEIN"/>
    <property type="match status" value="1"/>
</dbReference>
<evidence type="ECO:0000313" key="1">
    <source>
        <dbReference type="EMBL" id="GKV38706.1"/>
    </source>
</evidence>
<keyword evidence="2" id="KW-1185">Reference proteome</keyword>
<reference evidence="1 2" key="1">
    <citation type="journal article" date="2021" name="Commun. Biol.">
        <title>The genome of Shorea leprosula (Dipterocarpaceae) highlights the ecological relevance of drought in aseasonal tropical rainforests.</title>
        <authorList>
            <person name="Ng K.K.S."/>
            <person name="Kobayashi M.J."/>
            <person name="Fawcett J.A."/>
            <person name="Hatakeyama M."/>
            <person name="Paape T."/>
            <person name="Ng C.H."/>
            <person name="Ang C.C."/>
            <person name="Tnah L.H."/>
            <person name="Lee C.T."/>
            <person name="Nishiyama T."/>
            <person name="Sese J."/>
            <person name="O'Brien M.J."/>
            <person name="Copetti D."/>
            <person name="Mohd Noor M.I."/>
            <person name="Ong R.C."/>
            <person name="Putra M."/>
            <person name="Sireger I.Z."/>
            <person name="Indrioko S."/>
            <person name="Kosugi Y."/>
            <person name="Izuno A."/>
            <person name="Isagi Y."/>
            <person name="Lee S.L."/>
            <person name="Shimizu K.K."/>
        </authorList>
    </citation>
    <scope>NUCLEOTIDE SEQUENCE [LARGE SCALE GENOMIC DNA]</scope>
    <source>
        <strain evidence="1">214</strain>
    </source>
</reference>
<organism evidence="1 2">
    <name type="scientific">Rubroshorea leprosula</name>
    <dbReference type="NCBI Taxonomy" id="152421"/>
    <lineage>
        <taxon>Eukaryota</taxon>
        <taxon>Viridiplantae</taxon>
        <taxon>Streptophyta</taxon>
        <taxon>Embryophyta</taxon>
        <taxon>Tracheophyta</taxon>
        <taxon>Spermatophyta</taxon>
        <taxon>Magnoliopsida</taxon>
        <taxon>eudicotyledons</taxon>
        <taxon>Gunneridae</taxon>
        <taxon>Pentapetalae</taxon>
        <taxon>rosids</taxon>
        <taxon>malvids</taxon>
        <taxon>Malvales</taxon>
        <taxon>Dipterocarpaceae</taxon>
        <taxon>Rubroshorea</taxon>
    </lineage>
</organism>
<sequence>MNNAKIVSWILASVDINIRIPMRGFRTAKAMWEHLEKVYQQSNWARKFQIEFDIFKFAQGDKNIQDYYAAFMSLWTEYEQGIMGDREDCCLQSLQTLNDERKNSVSSAITSAFSAIGLSGPSHWDSEREEA</sequence>
<dbReference type="PANTHER" id="PTHR37610">
    <property type="entry name" value="CCHC-TYPE DOMAIN-CONTAINING PROTEIN"/>
    <property type="match status" value="1"/>
</dbReference>
<name>A0AAV5LMT6_9ROSI</name>
<comment type="caution">
    <text evidence="1">The sequence shown here is derived from an EMBL/GenBank/DDBJ whole genome shotgun (WGS) entry which is preliminary data.</text>
</comment>
<evidence type="ECO:0000313" key="2">
    <source>
        <dbReference type="Proteomes" id="UP001054252"/>
    </source>
</evidence>
<accession>A0AAV5LMT6</accession>
<evidence type="ECO:0008006" key="3">
    <source>
        <dbReference type="Google" id="ProtNLM"/>
    </source>
</evidence>
<dbReference type="Proteomes" id="UP001054252">
    <property type="component" value="Unassembled WGS sequence"/>
</dbReference>
<proteinExistence type="predicted"/>
<gene>
    <name evidence="1" type="ORF">SLEP1_g46590</name>
</gene>
<dbReference type="AlphaFoldDB" id="A0AAV5LMT6"/>